<dbReference type="Pfam" id="PF02738">
    <property type="entry name" value="MoCoBD_1"/>
    <property type="match status" value="1"/>
</dbReference>
<dbReference type="Pfam" id="PF20256">
    <property type="entry name" value="MoCoBD_2"/>
    <property type="match status" value="1"/>
</dbReference>
<proteinExistence type="predicted"/>
<reference evidence="2 3" key="1">
    <citation type="journal article" date="2024" name="Int. J. Syst. Evol. Microbiol.">
        <title>Clostridium omnivorum sp. nov., isolated from anoxic soil under the treatment of reductive soil disinfestation.</title>
        <authorList>
            <person name="Ueki A."/>
            <person name="Tonouchi A."/>
            <person name="Kaku N."/>
            <person name="Honma S."/>
            <person name="Ueki K."/>
        </authorList>
    </citation>
    <scope>NUCLEOTIDE SEQUENCE [LARGE SCALE GENOMIC DNA]</scope>
    <source>
        <strain evidence="2 3">E14</strain>
    </source>
</reference>
<evidence type="ECO:0000259" key="1">
    <source>
        <dbReference type="SMART" id="SM01008"/>
    </source>
</evidence>
<dbReference type="SUPFAM" id="SSF54665">
    <property type="entry name" value="CO dehydrogenase molybdoprotein N-domain-like"/>
    <property type="match status" value="1"/>
</dbReference>
<dbReference type="Gene3D" id="3.30.365.10">
    <property type="entry name" value="Aldehyde oxidase/xanthine dehydrogenase, molybdopterin binding domain"/>
    <property type="match status" value="4"/>
</dbReference>
<sequence length="751" mass="83616">MKYVGKNYDRVDGYEKITGKAEYVDDIFMDNMLYISVVRSSIPYGNIKSIDIKEAEIQGVIGIYTANDFCGDNSYGFPVCDNQILSNGTVRYIGDAIAIVCAENKKIADRAAGLVKVYYEELNPVYDVDKSEKLLNRLVVKKNIEKKSMKSDDVVLSMELSTKHQEHMYIEPEGAVSSYEGDILVIRAPMQSPLTARDIVAKILNLSTEKVRVIQSTVGGAFGGKDDVVYEACGFVSLGTFKTGRPCKYVATREESIISSYKRHPIKSKITLVSSKEGEFNGIEVRNRMDGGAYASVSNFVQYRNTTHSGGPYVYDWTDIENEVYYTNNVYCGAFRGFGGLQACYFYDTIIDEMSYKLNMDPIELRLKNVWRKGKTTPTNQTIDWEPSIEYILKRIREVSQWDEKKKEFRSFNLQNKYVKKGIGVALGYHGISLGAEGEDFAQSEVHFLRDTKKLLVTCGISELGQGSRTIFSQIASEVLQLSSNNIEVNNYDTFKILNSGPTVASRGSTVGGKAVEVACNNFINFLKAEVSAYFGIEIQKVNYEDGSFYNNKKLLTSLLEFCKLLSDKKEVRAYGRFDMPKIDWNEHTGLGIPYVSYHYGAHVCYLTVDLVTGMTAVDKYFAIHDIGKILNPVALRGQINGGVATGIGYALMEDLEISNGVIENNNFDGYLIPTSQDVPEIYSEAVESIDRLGPFGAKGTGEPVLTPVPACIGNAIRFATGKRITDLPFSLEKIVLGKELSKHGYNVCKA</sequence>
<dbReference type="SMART" id="SM01008">
    <property type="entry name" value="Ald_Xan_dh_C"/>
    <property type="match status" value="1"/>
</dbReference>
<dbReference type="PANTHER" id="PTHR11908:SF157">
    <property type="entry name" value="XANTHINE DEHYDROGENASE SUBUNIT D-RELATED"/>
    <property type="match status" value="1"/>
</dbReference>
<dbReference type="Pfam" id="PF01315">
    <property type="entry name" value="Ald_Xan_dh_C"/>
    <property type="match status" value="1"/>
</dbReference>
<dbReference type="EMBL" id="BRXR01000001">
    <property type="protein sequence ID" value="GLC28789.1"/>
    <property type="molecule type" value="Genomic_DNA"/>
</dbReference>
<dbReference type="InterPro" id="IPR008274">
    <property type="entry name" value="AldOxase/xan_DH_MoCoBD1"/>
</dbReference>
<dbReference type="InterPro" id="IPR046867">
    <property type="entry name" value="AldOxase/xan_DH_MoCoBD2"/>
</dbReference>
<dbReference type="RefSeq" id="WP_264848056.1">
    <property type="nucleotide sequence ID" value="NZ_BRXR01000001.1"/>
</dbReference>
<feature type="domain" description="Aldehyde oxidase/xanthine dehydrogenase a/b hammerhead" evidence="1">
    <location>
        <begin position="18"/>
        <end position="123"/>
    </location>
</feature>
<dbReference type="Proteomes" id="UP001208567">
    <property type="component" value="Unassembled WGS sequence"/>
</dbReference>
<protein>
    <recommendedName>
        <fullName evidence="1">Aldehyde oxidase/xanthine dehydrogenase a/b hammerhead domain-containing protein</fullName>
    </recommendedName>
</protein>
<keyword evidence="3" id="KW-1185">Reference proteome</keyword>
<gene>
    <name evidence="2" type="ORF">bsdE14_01990</name>
</gene>
<evidence type="ECO:0000313" key="2">
    <source>
        <dbReference type="EMBL" id="GLC28789.1"/>
    </source>
</evidence>
<name>A0ABQ5N0R2_9CLOT</name>
<dbReference type="SUPFAM" id="SSF56003">
    <property type="entry name" value="Molybdenum cofactor-binding domain"/>
    <property type="match status" value="1"/>
</dbReference>
<dbReference type="PANTHER" id="PTHR11908">
    <property type="entry name" value="XANTHINE DEHYDROGENASE"/>
    <property type="match status" value="1"/>
</dbReference>
<accession>A0ABQ5N0R2</accession>
<organism evidence="2 3">
    <name type="scientific">Clostridium omnivorum</name>
    <dbReference type="NCBI Taxonomy" id="1604902"/>
    <lineage>
        <taxon>Bacteria</taxon>
        <taxon>Bacillati</taxon>
        <taxon>Bacillota</taxon>
        <taxon>Clostridia</taxon>
        <taxon>Eubacteriales</taxon>
        <taxon>Clostridiaceae</taxon>
        <taxon>Clostridium</taxon>
    </lineage>
</organism>
<evidence type="ECO:0000313" key="3">
    <source>
        <dbReference type="Proteomes" id="UP001208567"/>
    </source>
</evidence>
<dbReference type="InterPro" id="IPR016208">
    <property type="entry name" value="Ald_Oxase/xanthine_DH-like"/>
</dbReference>
<dbReference type="InterPro" id="IPR037165">
    <property type="entry name" value="AldOxase/xan_DH_Mopterin-bd_sf"/>
</dbReference>
<dbReference type="InterPro" id="IPR000674">
    <property type="entry name" value="Ald_Oxase/Xan_DH_a/b"/>
</dbReference>
<dbReference type="Gene3D" id="3.90.1170.50">
    <property type="entry name" value="Aldehyde oxidase/xanthine dehydrogenase, a/b hammerhead"/>
    <property type="match status" value="1"/>
</dbReference>
<dbReference type="InterPro" id="IPR036856">
    <property type="entry name" value="Ald_Oxase/Xan_DH_a/b_sf"/>
</dbReference>
<comment type="caution">
    <text evidence="2">The sequence shown here is derived from an EMBL/GenBank/DDBJ whole genome shotgun (WGS) entry which is preliminary data.</text>
</comment>